<dbReference type="Gene3D" id="3.30.470.20">
    <property type="entry name" value="ATP-grasp fold, B domain"/>
    <property type="match status" value="1"/>
</dbReference>
<feature type="domain" description="ATP-grasp" evidence="5">
    <location>
        <begin position="117"/>
        <end position="296"/>
    </location>
</feature>
<dbReference type="GO" id="GO:0005524">
    <property type="term" value="F:ATP binding"/>
    <property type="evidence" value="ECO:0007669"/>
    <property type="project" value="UniProtKB-UniRule"/>
</dbReference>
<dbReference type="InterPro" id="IPR052032">
    <property type="entry name" value="ATP-dep_AA_Ligase"/>
</dbReference>
<evidence type="ECO:0000313" key="6">
    <source>
        <dbReference type="EMBL" id="KLK87740.1"/>
    </source>
</evidence>
<evidence type="ECO:0000256" key="3">
    <source>
        <dbReference type="ARBA" id="ARBA00022840"/>
    </source>
</evidence>
<sequence length="383" mass="43287">MRVLITDGNFKHTLASVRSLGKRGVNVTVLSDLRLSVSFHSKYCSKGIFAPNPEHDTTFPEFVYDLVKREQFDAILPISYAAVVQISQIQERLEPYVRVPLPDKASIDLAGNKDKTMQLAESIGIAIPKTFYPQSRENAERIADSLSYPVVVKGARENGNVGYANSPEELMLQYEKISAFSPIVQEYIPGGGYGFFALYNHGEARAIFMHRRLREYPVTGGPSALAESIYDPVLMERGLKLLDSLKWHGVAMVEFKKDERTGEYVLMEINPKFWGSLELAIASGVNFPYLTCRMACEGDIEPVFSYKTGVKFRWLFPQDIFHAVTNPGILPHFFSDFADRTIHYDIDSHDIVPNILQIGMTVGEFALRIKQGRFWRPHGRPLL</sequence>
<dbReference type="GO" id="GO:0016874">
    <property type="term" value="F:ligase activity"/>
    <property type="evidence" value="ECO:0007669"/>
    <property type="project" value="UniProtKB-KW"/>
</dbReference>
<dbReference type="PROSITE" id="PS50975">
    <property type="entry name" value="ATP_GRASP"/>
    <property type="match status" value="1"/>
</dbReference>
<dbReference type="Gene3D" id="3.30.1490.20">
    <property type="entry name" value="ATP-grasp fold, A domain"/>
    <property type="match status" value="1"/>
</dbReference>
<dbReference type="AlphaFoldDB" id="A0A0H1QXS9"/>
<protein>
    <submittedName>
        <fullName evidence="6">Carboxylate--amine ligase</fullName>
    </submittedName>
</protein>
<gene>
    <name evidence="6" type="ORF">SZ63_08955</name>
</gene>
<proteinExistence type="predicted"/>
<accession>A0A0H1QXS9</accession>
<dbReference type="EMBL" id="JXOJ01000004">
    <property type="protein sequence ID" value="KLK87740.1"/>
    <property type="molecule type" value="Genomic_DNA"/>
</dbReference>
<keyword evidence="2 4" id="KW-0547">Nucleotide-binding</keyword>
<dbReference type="RefSeq" id="WP_048184410.1">
    <property type="nucleotide sequence ID" value="NZ_JXOJ01000004.1"/>
</dbReference>
<dbReference type="PATRIC" id="fig|1550566.3.peg.1946"/>
<dbReference type="PANTHER" id="PTHR43585">
    <property type="entry name" value="FUMIPYRROLE BIOSYNTHESIS PROTEIN C"/>
    <property type="match status" value="1"/>
</dbReference>
<dbReference type="STRING" id="1550566.SZ63_08955"/>
<keyword evidence="1 6" id="KW-0436">Ligase</keyword>
<reference evidence="6 7" key="1">
    <citation type="journal article" date="2015" name="Int. J. Syst. Evol. Microbiol.">
        <title>Methanoculleus sediminis sp. nov., a methanogen from sediments near a submarine mud volcano.</title>
        <authorList>
            <person name="Chen S.C."/>
            <person name="Chen M.F."/>
            <person name="Lai M.C."/>
            <person name="Weng C.Y."/>
            <person name="Wu S.Y."/>
            <person name="Lin S."/>
            <person name="Yang T.F."/>
            <person name="Chen P.C."/>
        </authorList>
    </citation>
    <scope>NUCLEOTIDE SEQUENCE [LARGE SCALE GENOMIC DNA]</scope>
    <source>
        <strain evidence="6 7">S3Fa</strain>
    </source>
</reference>
<evidence type="ECO:0000256" key="2">
    <source>
        <dbReference type="ARBA" id="ARBA00022741"/>
    </source>
</evidence>
<evidence type="ECO:0000259" key="5">
    <source>
        <dbReference type="PROSITE" id="PS50975"/>
    </source>
</evidence>
<dbReference type="Pfam" id="PF15632">
    <property type="entry name" value="ATPgrasp_Ter"/>
    <property type="match status" value="1"/>
</dbReference>
<dbReference type="GO" id="GO:0046872">
    <property type="term" value="F:metal ion binding"/>
    <property type="evidence" value="ECO:0007669"/>
    <property type="project" value="InterPro"/>
</dbReference>
<dbReference type="InterPro" id="IPR013815">
    <property type="entry name" value="ATP_grasp_subdomain_1"/>
</dbReference>
<comment type="caution">
    <text evidence="6">The sequence shown here is derived from an EMBL/GenBank/DDBJ whole genome shotgun (WGS) entry which is preliminary data.</text>
</comment>
<keyword evidence="7" id="KW-1185">Reference proteome</keyword>
<dbReference type="PANTHER" id="PTHR43585:SF2">
    <property type="entry name" value="ATP-GRASP ENZYME FSQD"/>
    <property type="match status" value="1"/>
</dbReference>
<evidence type="ECO:0000313" key="7">
    <source>
        <dbReference type="Proteomes" id="UP000035301"/>
    </source>
</evidence>
<evidence type="ECO:0000256" key="4">
    <source>
        <dbReference type="PROSITE-ProRule" id="PRU00409"/>
    </source>
</evidence>
<dbReference type="Proteomes" id="UP000035301">
    <property type="component" value="Unassembled WGS sequence"/>
</dbReference>
<organism evidence="6 7">
    <name type="scientific">Methanoculleus sediminis</name>
    <dbReference type="NCBI Taxonomy" id="1550566"/>
    <lineage>
        <taxon>Archaea</taxon>
        <taxon>Methanobacteriati</taxon>
        <taxon>Methanobacteriota</taxon>
        <taxon>Stenosarchaea group</taxon>
        <taxon>Methanomicrobia</taxon>
        <taxon>Methanomicrobiales</taxon>
        <taxon>Methanomicrobiaceae</taxon>
        <taxon>Methanoculleus</taxon>
    </lineage>
</organism>
<evidence type="ECO:0000256" key="1">
    <source>
        <dbReference type="ARBA" id="ARBA00022598"/>
    </source>
</evidence>
<dbReference type="Gene3D" id="3.40.50.20">
    <property type="match status" value="1"/>
</dbReference>
<dbReference type="OrthoDB" id="11959at2157"/>
<dbReference type="SUPFAM" id="SSF56059">
    <property type="entry name" value="Glutathione synthetase ATP-binding domain-like"/>
    <property type="match status" value="1"/>
</dbReference>
<dbReference type="InterPro" id="IPR011761">
    <property type="entry name" value="ATP-grasp"/>
</dbReference>
<name>A0A0H1QXS9_9EURY</name>
<keyword evidence="3 4" id="KW-0067">ATP-binding</keyword>